<accession>A0A5R9KWW7</accession>
<protein>
    <submittedName>
        <fullName evidence="2">T9SS type A sorting domain-containing protein</fullName>
    </submittedName>
</protein>
<dbReference type="Proteomes" id="UP000306402">
    <property type="component" value="Unassembled WGS sequence"/>
</dbReference>
<dbReference type="InterPro" id="IPR053038">
    <property type="entry name" value="RLP_Defense"/>
</dbReference>
<evidence type="ECO:0000313" key="2">
    <source>
        <dbReference type="EMBL" id="TLV00792.1"/>
    </source>
</evidence>
<comment type="caution">
    <text evidence="2">The sequence shown here is derived from an EMBL/GenBank/DDBJ whole genome shotgun (WGS) entry which is preliminary data.</text>
</comment>
<dbReference type="InterPro" id="IPR026444">
    <property type="entry name" value="Secre_tail"/>
</dbReference>
<feature type="domain" description="Secretion system C-terminal sorting" evidence="1">
    <location>
        <begin position="291"/>
        <end position="353"/>
    </location>
</feature>
<gene>
    <name evidence="2" type="ORF">FEN17_15045</name>
</gene>
<evidence type="ECO:0000313" key="3">
    <source>
        <dbReference type="Proteomes" id="UP000306402"/>
    </source>
</evidence>
<evidence type="ECO:0000259" key="1">
    <source>
        <dbReference type="Pfam" id="PF18962"/>
    </source>
</evidence>
<dbReference type="EMBL" id="VCEJ01000004">
    <property type="protein sequence ID" value="TLV00792.1"/>
    <property type="molecule type" value="Genomic_DNA"/>
</dbReference>
<reference evidence="2 3" key="1">
    <citation type="submission" date="2019-05" db="EMBL/GenBank/DDBJ databases">
        <authorList>
            <person name="Qu J.-H."/>
        </authorList>
    </citation>
    <scope>NUCLEOTIDE SEQUENCE [LARGE SCALE GENOMIC DNA]</scope>
    <source>
        <strain evidence="2 3">T17</strain>
    </source>
</reference>
<organism evidence="2 3">
    <name type="scientific">Dyadobacter luticola</name>
    <dbReference type="NCBI Taxonomy" id="1979387"/>
    <lineage>
        <taxon>Bacteria</taxon>
        <taxon>Pseudomonadati</taxon>
        <taxon>Bacteroidota</taxon>
        <taxon>Cytophagia</taxon>
        <taxon>Cytophagales</taxon>
        <taxon>Spirosomataceae</taxon>
        <taxon>Dyadobacter</taxon>
    </lineage>
</organism>
<dbReference type="SUPFAM" id="SSF52058">
    <property type="entry name" value="L domain-like"/>
    <property type="match status" value="1"/>
</dbReference>
<dbReference type="Gene3D" id="2.60.40.10">
    <property type="entry name" value="Immunoglobulins"/>
    <property type="match status" value="1"/>
</dbReference>
<dbReference type="InterPro" id="IPR013783">
    <property type="entry name" value="Ig-like_fold"/>
</dbReference>
<dbReference type="OrthoDB" id="1491619at2"/>
<name>A0A5R9KWW7_9BACT</name>
<keyword evidence="3" id="KW-1185">Reference proteome</keyword>
<sequence length="357" mass="39220">MDAGFEGSIPAEVGNLVNLTKLRINGMTKPSAIPVEIGNLINLTDLHLSNNVHTGTIPASFNNLTKISTIILDDNQLVGPIPDLSALPPQKIGIANNFLNFDQLEPNASRFAYYAGQRSAKVHKTKDVLSVYAGGTLSRNKYRWVHAGAIVATIIGDSTYKMPEQGSYYVIVTNSLATNGSILSEVFENPLPVKLIAFEVTNSNNQNNLTWKTSSETNNKGFEIERSADARTFTKIGYVEGNGDSNELNNYHFTDQNPSNITYYRLKQLDYDDTFEYSKIIMAKSDQQLSIYPNPAKDYFNVMGLAKEEKILVIDQSGNVILHEKIGVDGSVNTANISSGIYNIEVGGATKKLLIIK</sequence>
<proteinExistence type="predicted"/>
<dbReference type="NCBIfam" id="TIGR04183">
    <property type="entry name" value="Por_Secre_tail"/>
    <property type="match status" value="1"/>
</dbReference>
<dbReference type="AlphaFoldDB" id="A0A5R9KWW7"/>
<dbReference type="Gene3D" id="3.80.10.10">
    <property type="entry name" value="Ribonuclease Inhibitor"/>
    <property type="match status" value="1"/>
</dbReference>
<dbReference type="PANTHER" id="PTHR48064:SF6">
    <property type="entry name" value="RECEPTOR-LIKE PROTEIN KINASE 2"/>
    <property type="match status" value="1"/>
</dbReference>
<dbReference type="InterPro" id="IPR032675">
    <property type="entry name" value="LRR_dom_sf"/>
</dbReference>
<dbReference type="Pfam" id="PF18962">
    <property type="entry name" value="Por_Secre_tail"/>
    <property type="match status" value="1"/>
</dbReference>
<dbReference type="PANTHER" id="PTHR48064">
    <property type="entry name" value="OS01G0750400 PROTEIN"/>
    <property type="match status" value="1"/>
</dbReference>
<dbReference type="RefSeq" id="WP_138366166.1">
    <property type="nucleotide sequence ID" value="NZ_VCEJ01000004.1"/>
</dbReference>